<evidence type="ECO:0000313" key="4">
    <source>
        <dbReference type="Proteomes" id="UP000730618"/>
    </source>
</evidence>
<feature type="domain" description="SLH" evidence="2">
    <location>
        <begin position="1214"/>
        <end position="1277"/>
    </location>
</feature>
<dbReference type="EMBL" id="CAJVCE010000027">
    <property type="protein sequence ID" value="CAG7655796.1"/>
    <property type="molecule type" value="Genomic_DNA"/>
</dbReference>
<dbReference type="Pfam" id="PF14478">
    <property type="entry name" value="DUF4430"/>
    <property type="match status" value="1"/>
</dbReference>
<dbReference type="PROSITE" id="PS51272">
    <property type="entry name" value="SLH"/>
    <property type="match status" value="2"/>
</dbReference>
<dbReference type="PANTHER" id="PTHR43308:SF5">
    <property type="entry name" value="S-LAYER PROTEIN _ PEPTIDOGLYCAN ENDO-BETA-N-ACETYLGLUCOSAMINIDASE"/>
    <property type="match status" value="1"/>
</dbReference>
<keyword evidence="4" id="KW-1185">Reference proteome</keyword>
<feature type="domain" description="SLH" evidence="2">
    <location>
        <begin position="1151"/>
        <end position="1213"/>
    </location>
</feature>
<evidence type="ECO:0000256" key="1">
    <source>
        <dbReference type="ARBA" id="ARBA00022737"/>
    </source>
</evidence>
<keyword evidence="1" id="KW-0677">Repeat</keyword>
<evidence type="ECO:0000313" key="3">
    <source>
        <dbReference type="EMBL" id="CAG7655796.1"/>
    </source>
</evidence>
<accession>A0ABN7TU25</accession>
<dbReference type="Pfam" id="PF00432">
    <property type="entry name" value="Prenyltrans"/>
    <property type="match status" value="2"/>
</dbReference>
<comment type="caution">
    <text evidence="3">The sequence shown here is derived from an EMBL/GenBank/DDBJ whole genome shotgun (WGS) entry which is preliminary data.</text>
</comment>
<organism evidence="3 4">
    <name type="scientific">Paenibacillus allorhizosphaerae</name>
    <dbReference type="NCBI Taxonomy" id="2849866"/>
    <lineage>
        <taxon>Bacteria</taxon>
        <taxon>Bacillati</taxon>
        <taxon>Bacillota</taxon>
        <taxon>Bacilli</taxon>
        <taxon>Bacillales</taxon>
        <taxon>Paenibacillaceae</taxon>
        <taxon>Paenibacillus</taxon>
    </lineage>
</organism>
<dbReference type="InterPro" id="IPR001330">
    <property type="entry name" value="Prenyltrans"/>
</dbReference>
<dbReference type="CDD" id="cd00688">
    <property type="entry name" value="ISOPREN_C2_like"/>
    <property type="match status" value="2"/>
</dbReference>
<gene>
    <name evidence="3" type="ORF">PAECIP111802_06210</name>
</gene>
<dbReference type="InterPro" id="IPR051465">
    <property type="entry name" value="Cell_Envelope_Struct_Comp"/>
</dbReference>
<dbReference type="Proteomes" id="UP000730618">
    <property type="component" value="Unassembled WGS sequence"/>
</dbReference>
<dbReference type="Pfam" id="PF00395">
    <property type="entry name" value="SLH"/>
    <property type="match status" value="3"/>
</dbReference>
<reference evidence="3 4" key="1">
    <citation type="submission" date="2021-06" db="EMBL/GenBank/DDBJ databases">
        <authorList>
            <person name="Criscuolo A."/>
        </authorList>
    </citation>
    <scope>NUCLEOTIDE SEQUENCE [LARGE SCALE GENOMIC DNA]</scope>
    <source>
        <strain evidence="4">CIP 111802</strain>
    </source>
</reference>
<dbReference type="InterPro" id="IPR027954">
    <property type="entry name" value="Transcobalamin-like_C"/>
</dbReference>
<name>A0ABN7TU25_9BACL</name>
<protein>
    <recommendedName>
        <fullName evidence="2">SLH domain-containing protein</fullName>
    </recommendedName>
</protein>
<evidence type="ECO:0000259" key="2">
    <source>
        <dbReference type="PROSITE" id="PS51272"/>
    </source>
</evidence>
<dbReference type="RefSeq" id="WP_218102401.1">
    <property type="nucleotide sequence ID" value="NZ_CAJVCE010000027.1"/>
</dbReference>
<proteinExistence type="predicted"/>
<sequence>MGKISAWKRPFYLLVIGLLLFAQLVSGIGGFAGVAAANALQTDTGSGEETRIITVSQAIEEASAWVANHWDVNNTELRDWYVYTLHAAGKTVPSTDEYLSEAKKQAARLEVQAKVTDYVTLALGVKAAGGDPVSFGGINLIERIYNHPQLEMQGINGVIYALLALNNGSYQVPVNATWTQDKLVSRLLSSQIPDQGWALDNSKSDLDLTGAALWALAPYKDRSDVKASVSKATAWIASIQSGNGDLNSESGIANSNTLAYVILGLSAQQIDGRTGSFDKIYGNLLTALFRNFNADGGFAVTNGTSSDKSATYQGLLALLAFNTLTGGQGGEYEVPLPSEGNPQPKASVYVHIEHKDTTLAEGDLSAETPLEALQLLAAQNNLPVETSDGFFFDVTKIGTVSKYVYGSSYDYWAFNIKRDGKWTNDYLWKDVKLQDGDELAIFYGPYDAFKMLADISLAPEEPVAGEPFRVKVTQIENLYSSPAVSVAAAVYVQVGEQKVWTGAQGIAEFPNGYTAADQRIVVTGPLVNGYPTVLRGVKRLTANDNPGPVPGGPVPPSRTITISVAGDDKLGTILSSQSLDWQSGDTAFSVLIRALGAGRVQSKGSGSSAYVSGIDGLREFDKGSKSGWMYAVNCSFPTTSAGGYKINIGDRVDWRYTKNGGDDVKAALTESCTPPPGAGNIQTSPNAASELESNLALIPIGYANTSPVDPKVQTVRVLNGNQKMTDAEKQKLRQTLAANKVALERSASARDAVDLTDEKEEVRLRIPEKALQEDKQLSIQELDNAGGREELISSIYELGPTGTTFDYPVYISIRTSLDADDLTQLAMVWLNEQTSQWIPIPAVIDSKTGVITGTVDHFTKFAVIDKSMLVQQQPADDVSKAIEKAVKYVQSHTELSDWEAYALATAGVQVPPAYIASAESMLEEKKGIVRNVTDYERLAIGVKAAGGDPERIAGYNLIEAIANNQRMTAQGTNGPIFALTVLGSGQYRVSADALWNEDKLIRWLLQAQNSDGGWPLDRGDASNLDLTGMALAALAPYRDNAEVKSAIGKALAWLSSEQQANGGFRLGGQENSESAAQVLLALVRLGIHADDPRFVKSGRTVVTELLSYQQEDGGFAHTKGEPSGSIATEQALLSLAAYQAAKPAAARSVSEPVFADAADISPWAAEYAKKAVRYGLMEGVSDKELRFAPQEKLTRAQFVAMTLRLMGTAPTADVKTAFKDVEPGSWYAGYVAKAAELGIASGISEEAFDPNRSMTRQDMALVLSRAFRMPETAAGKSDPFTDLNEAYEMAVPAIRSVFESGYMEGDDQGRFQPAATVTREMAAAVMVRVYEKRLK</sequence>
<dbReference type="InterPro" id="IPR001119">
    <property type="entry name" value="SLH_dom"/>
</dbReference>
<dbReference type="PANTHER" id="PTHR43308">
    <property type="entry name" value="OUTER MEMBRANE PROTEIN ALPHA-RELATED"/>
    <property type="match status" value="1"/>
</dbReference>